<feature type="transmembrane region" description="Helical" evidence="1">
    <location>
        <begin position="36"/>
        <end position="59"/>
    </location>
</feature>
<gene>
    <name evidence="3" type="ORF">AB1300_20880</name>
</gene>
<evidence type="ECO:0000313" key="3">
    <source>
        <dbReference type="EMBL" id="MEX3747567.1"/>
    </source>
</evidence>
<name>A0ABV3W2Z8_9BACI</name>
<feature type="transmembrane region" description="Helical" evidence="1">
    <location>
        <begin position="97"/>
        <end position="120"/>
    </location>
</feature>
<dbReference type="RefSeq" id="WP_368638099.1">
    <property type="nucleotide sequence ID" value="NZ_JBFRHK010000017.1"/>
</dbReference>
<proteinExistence type="predicted"/>
<keyword evidence="1" id="KW-1133">Transmembrane helix</keyword>
<comment type="caution">
    <text evidence="3">The sequence shown here is derived from an EMBL/GenBank/DDBJ whole genome shotgun (WGS) entry which is preliminary data.</text>
</comment>
<dbReference type="InterPro" id="IPR025007">
    <property type="entry name" value="DUF3899"/>
</dbReference>
<protein>
    <submittedName>
        <fullName evidence="3">DUF3899 domain-containing protein</fullName>
    </submittedName>
</protein>
<dbReference type="EMBL" id="JBFRHK010000017">
    <property type="protein sequence ID" value="MEX3747567.1"/>
    <property type="molecule type" value="Genomic_DNA"/>
</dbReference>
<reference evidence="3 4" key="1">
    <citation type="submission" date="2024-07" db="EMBL/GenBank/DDBJ databases">
        <title>Characterization of a bacterium isolated from hydrolysated instant sea cucumber by whole-genome sequencing and metabolomics.</title>
        <authorList>
            <person name="Luo X."/>
            <person name="Zhang Z."/>
            <person name="Zheng Z."/>
            <person name="Zhang W."/>
            <person name="Ming T."/>
            <person name="Jiao L."/>
            <person name="Su X."/>
            <person name="Kong F."/>
            <person name="Xu J."/>
        </authorList>
    </citation>
    <scope>NUCLEOTIDE SEQUENCE [LARGE SCALE GENOMIC DNA]</scope>
    <source>
        <strain evidence="3 4">XL-2024</strain>
    </source>
</reference>
<keyword evidence="1" id="KW-0812">Transmembrane</keyword>
<feature type="transmembrane region" description="Helical" evidence="1">
    <location>
        <begin position="6"/>
        <end position="24"/>
    </location>
</feature>
<accession>A0ABV3W2Z8</accession>
<feature type="domain" description="DUF3899" evidence="2">
    <location>
        <begin position="34"/>
        <end position="116"/>
    </location>
</feature>
<keyword evidence="4" id="KW-1185">Reference proteome</keyword>
<evidence type="ECO:0000259" key="2">
    <source>
        <dbReference type="Pfam" id="PF13038"/>
    </source>
</evidence>
<dbReference type="Pfam" id="PF13038">
    <property type="entry name" value="DUF3899"/>
    <property type="match status" value="1"/>
</dbReference>
<evidence type="ECO:0000313" key="4">
    <source>
        <dbReference type="Proteomes" id="UP001558534"/>
    </source>
</evidence>
<sequence length="121" mass="13460">MKLKTTLLFTGCILLCSLLYTLLLKQSITMLTIINHTFLASLTFTIVGALLFVVQGGLFNGIAYSFKRFFARVTKNGTYAYELDGDLEFVQAPSYTFTYPLLLAGLIGCIMTTILSVVFYL</sequence>
<keyword evidence="1" id="KW-0472">Membrane</keyword>
<organism evidence="3 4">
    <name type="scientific">Lysinibacillus xylanilyticus</name>
    <dbReference type="NCBI Taxonomy" id="582475"/>
    <lineage>
        <taxon>Bacteria</taxon>
        <taxon>Bacillati</taxon>
        <taxon>Bacillota</taxon>
        <taxon>Bacilli</taxon>
        <taxon>Bacillales</taxon>
        <taxon>Bacillaceae</taxon>
        <taxon>Lysinibacillus</taxon>
    </lineage>
</organism>
<evidence type="ECO:0000256" key="1">
    <source>
        <dbReference type="SAM" id="Phobius"/>
    </source>
</evidence>
<dbReference type="Proteomes" id="UP001558534">
    <property type="component" value="Unassembled WGS sequence"/>
</dbReference>